<dbReference type="PANTHER" id="PTHR43047">
    <property type="entry name" value="TWO-COMPONENT HISTIDINE PROTEIN KINASE"/>
    <property type="match status" value="1"/>
</dbReference>
<dbReference type="GO" id="GO:0009927">
    <property type="term" value="F:histidine phosphotransfer kinase activity"/>
    <property type="evidence" value="ECO:0007669"/>
    <property type="project" value="TreeGrafter"/>
</dbReference>
<dbReference type="SMART" id="SM00387">
    <property type="entry name" value="HATPase_c"/>
    <property type="match status" value="1"/>
</dbReference>
<sequence length="347" mass="37848">LAQLKSAPHSSHIWELDYLGTVIERMLKRLGENSAELRRAWQDAQMANQLKNEFLANTSHELRTPLNGIIGSIGVIRDGLCDSREEELDFLQQADKAAFHLLSVIEDILNIAKIEAGTLNVKIAPVDLRHLLRDVLDMQATQIQKKGLQLIRPELSEPLMIPVDHSRFKQVLLNVLSNALKFTDQGAIAITVITDESASEALNNRPDQATAEPPADQANLFMPPGPWVKIIIQDSGIGIDPKHLSKLFKPFVMVDGSHTRAYEGTGLGLAISQNFMQLMQGDIGLYSEGKGKGVTATIVAPRLVKPSAANDDSIHATDSSLGVTEVESVEQTGRSDQRPAAAGFFGP</sequence>
<keyword evidence="3" id="KW-0597">Phosphoprotein</keyword>
<dbReference type="Gene3D" id="1.10.287.130">
    <property type="match status" value="1"/>
</dbReference>
<reference evidence="9 10" key="2">
    <citation type="submission" date="2018-06" db="EMBL/GenBank/DDBJ databases">
        <title>Metagenomic assembly of (sub)arctic Cyanobacteria and their associated microbiome from non-axenic cultures.</title>
        <authorList>
            <person name="Baurain D."/>
        </authorList>
    </citation>
    <scope>NUCLEOTIDE SEQUENCE [LARGE SCALE GENOMIC DNA]</scope>
    <source>
        <strain evidence="9">ULC027bin1</strain>
    </source>
</reference>
<feature type="region of interest" description="Disordered" evidence="7">
    <location>
        <begin position="310"/>
        <end position="347"/>
    </location>
</feature>
<dbReference type="SUPFAM" id="SSF55874">
    <property type="entry name" value="ATPase domain of HSP90 chaperone/DNA topoisomerase II/histidine kinase"/>
    <property type="match status" value="1"/>
</dbReference>
<dbReference type="EMBL" id="QBMP01000196">
    <property type="protein sequence ID" value="PZO50130.1"/>
    <property type="molecule type" value="Genomic_DNA"/>
</dbReference>
<dbReference type="GO" id="GO:0005886">
    <property type="term" value="C:plasma membrane"/>
    <property type="evidence" value="ECO:0007669"/>
    <property type="project" value="TreeGrafter"/>
</dbReference>
<dbReference type="CDD" id="cd16922">
    <property type="entry name" value="HATPase_EvgS-ArcB-TorS-like"/>
    <property type="match status" value="1"/>
</dbReference>
<evidence type="ECO:0000313" key="9">
    <source>
        <dbReference type="EMBL" id="PZO50130.1"/>
    </source>
</evidence>
<feature type="domain" description="Histidine kinase" evidence="8">
    <location>
        <begin position="57"/>
        <end position="304"/>
    </location>
</feature>
<dbReference type="Proteomes" id="UP000249794">
    <property type="component" value="Unassembled WGS sequence"/>
</dbReference>
<evidence type="ECO:0000259" key="8">
    <source>
        <dbReference type="PROSITE" id="PS50109"/>
    </source>
</evidence>
<gene>
    <name evidence="9" type="ORF">DCF15_16190</name>
</gene>
<feature type="non-terminal residue" evidence="9">
    <location>
        <position position="1"/>
    </location>
</feature>
<dbReference type="InterPro" id="IPR003661">
    <property type="entry name" value="HisK_dim/P_dom"/>
</dbReference>
<name>A0A2W4X002_9CYAN</name>
<evidence type="ECO:0000256" key="2">
    <source>
        <dbReference type="ARBA" id="ARBA00012438"/>
    </source>
</evidence>
<proteinExistence type="predicted"/>
<dbReference type="InterPro" id="IPR005467">
    <property type="entry name" value="His_kinase_dom"/>
</dbReference>
<evidence type="ECO:0000256" key="1">
    <source>
        <dbReference type="ARBA" id="ARBA00000085"/>
    </source>
</evidence>
<keyword evidence="5 9" id="KW-0418">Kinase</keyword>
<dbReference type="Gene3D" id="3.30.565.10">
    <property type="entry name" value="Histidine kinase-like ATPase, C-terminal domain"/>
    <property type="match status" value="1"/>
</dbReference>
<evidence type="ECO:0000256" key="4">
    <source>
        <dbReference type="ARBA" id="ARBA00022679"/>
    </source>
</evidence>
<dbReference type="EC" id="2.7.13.3" evidence="2"/>
<organism evidence="9 10">
    <name type="scientific">Phormidesmis priestleyi</name>
    <dbReference type="NCBI Taxonomy" id="268141"/>
    <lineage>
        <taxon>Bacteria</taxon>
        <taxon>Bacillati</taxon>
        <taxon>Cyanobacteriota</taxon>
        <taxon>Cyanophyceae</taxon>
        <taxon>Leptolyngbyales</taxon>
        <taxon>Leptolyngbyaceae</taxon>
        <taxon>Phormidesmis</taxon>
    </lineage>
</organism>
<evidence type="ECO:0000256" key="7">
    <source>
        <dbReference type="SAM" id="MobiDB-lite"/>
    </source>
</evidence>
<dbReference type="SUPFAM" id="SSF47384">
    <property type="entry name" value="Homodimeric domain of signal transducing histidine kinase"/>
    <property type="match status" value="1"/>
</dbReference>
<dbReference type="PANTHER" id="PTHR43047:SF72">
    <property type="entry name" value="OSMOSENSING HISTIDINE PROTEIN KINASE SLN1"/>
    <property type="match status" value="1"/>
</dbReference>
<dbReference type="GO" id="GO:0000155">
    <property type="term" value="F:phosphorelay sensor kinase activity"/>
    <property type="evidence" value="ECO:0007669"/>
    <property type="project" value="InterPro"/>
</dbReference>
<dbReference type="PROSITE" id="PS50109">
    <property type="entry name" value="HIS_KIN"/>
    <property type="match status" value="1"/>
</dbReference>
<reference evidence="10" key="1">
    <citation type="submission" date="2018-04" db="EMBL/GenBank/DDBJ databases">
        <authorList>
            <person name="Cornet L."/>
        </authorList>
    </citation>
    <scope>NUCLEOTIDE SEQUENCE [LARGE SCALE GENOMIC DNA]</scope>
</reference>
<evidence type="ECO:0000256" key="6">
    <source>
        <dbReference type="ARBA" id="ARBA00023012"/>
    </source>
</evidence>
<evidence type="ECO:0000313" key="10">
    <source>
        <dbReference type="Proteomes" id="UP000249794"/>
    </source>
</evidence>
<accession>A0A2W4X002</accession>
<dbReference type="Pfam" id="PF00512">
    <property type="entry name" value="HisKA"/>
    <property type="match status" value="1"/>
</dbReference>
<keyword evidence="4" id="KW-0808">Transferase</keyword>
<evidence type="ECO:0000256" key="3">
    <source>
        <dbReference type="ARBA" id="ARBA00022553"/>
    </source>
</evidence>
<keyword evidence="6" id="KW-0902">Two-component regulatory system</keyword>
<comment type="caution">
    <text evidence="9">The sequence shown here is derived from an EMBL/GenBank/DDBJ whole genome shotgun (WGS) entry which is preliminary data.</text>
</comment>
<dbReference type="SMART" id="SM00388">
    <property type="entry name" value="HisKA"/>
    <property type="match status" value="1"/>
</dbReference>
<dbReference type="Pfam" id="PF02518">
    <property type="entry name" value="HATPase_c"/>
    <property type="match status" value="1"/>
</dbReference>
<dbReference type="PRINTS" id="PR00344">
    <property type="entry name" value="BCTRLSENSOR"/>
</dbReference>
<comment type="catalytic activity">
    <reaction evidence="1">
        <text>ATP + protein L-histidine = ADP + protein N-phospho-L-histidine.</text>
        <dbReference type="EC" id="2.7.13.3"/>
    </reaction>
</comment>
<dbReference type="InterPro" id="IPR036890">
    <property type="entry name" value="HATPase_C_sf"/>
</dbReference>
<dbReference type="AlphaFoldDB" id="A0A2W4X002"/>
<dbReference type="CDD" id="cd00082">
    <property type="entry name" value="HisKA"/>
    <property type="match status" value="1"/>
</dbReference>
<dbReference type="FunFam" id="3.30.565.10:FF:000030">
    <property type="entry name" value="Ethylene receptor 1"/>
    <property type="match status" value="1"/>
</dbReference>
<evidence type="ECO:0000256" key="5">
    <source>
        <dbReference type="ARBA" id="ARBA00022777"/>
    </source>
</evidence>
<dbReference type="InterPro" id="IPR004358">
    <property type="entry name" value="Sig_transdc_His_kin-like_C"/>
</dbReference>
<dbReference type="InterPro" id="IPR003594">
    <property type="entry name" value="HATPase_dom"/>
</dbReference>
<protein>
    <recommendedName>
        <fullName evidence="2">histidine kinase</fullName>
        <ecNumber evidence="2">2.7.13.3</ecNumber>
    </recommendedName>
</protein>
<dbReference type="InterPro" id="IPR036097">
    <property type="entry name" value="HisK_dim/P_sf"/>
</dbReference>